<accession>A0A512ALN2</accession>
<dbReference type="AlphaFoldDB" id="A0A512ALN2"/>
<dbReference type="OrthoDB" id="1821130at2"/>
<dbReference type="Gene3D" id="3.40.630.30">
    <property type="match status" value="1"/>
</dbReference>
<dbReference type="InterPro" id="IPR016181">
    <property type="entry name" value="Acyl_CoA_acyltransferase"/>
</dbReference>
<gene>
    <name evidence="4" type="ORF">NSE01_24280</name>
</gene>
<dbReference type="RefSeq" id="WP_147159931.1">
    <property type="nucleotide sequence ID" value="NZ_BJYR01000016.1"/>
</dbReference>
<name>A0A512ALN2_9SPHN</name>
<dbReference type="SUPFAM" id="SSF55729">
    <property type="entry name" value="Acyl-CoA N-acyltransferases (Nat)"/>
    <property type="match status" value="1"/>
</dbReference>
<evidence type="ECO:0000256" key="2">
    <source>
        <dbReference type="ARBA" id="ARBA00023315"/>
    </source>
</evidence>
<keyword evidence="2" id="KW-0012">Acyltransferase</keyword>
<evidence type="ECO:0000313" key="4">
    <source>
        <dbReference type="EMBL" id="GEO00596.1"/>
    </source>
</evidence>
<dbReference type="GO" id="GO:0016747">
    <property type="term" value="F:acyltransferase activity, transferring groups other than amino-acyl groups"/>
    <property type="evidence" value="ECO:0007669"/>
    <property type="project" value="InterPro"/>
</dbReference>
<dbReference type="NCBIfam" id="NF002959">
    <property type="entry name" value="PRK03624.1"/>
    <property type="match status" value="1"/>
</dbReference>
<comment type="caution">
    <text evidence="4">The sequence shown here is derived from an EMBL/GenBank/DDBJ whole genome shotgun (WGS) entry which is preliminary data.</text>
</comment>
<dbReference type="InterPro" id="IPR050832">
    <property type="entry name" value="Bact_Acetyltransf"/>
</dbReference>
<dbReference type="EMBL" id="BJYR01000016">
    <property type="protein sequence ID" value="GEO00596.1"/>
    <property type="molecule type" value="Genomic_DNA"/>
</dbReference>
<dbReference type="PANTHER" id="PTHR43877:SF1">
    <property type="entry name" value="ACETYLTRANSFERASE"/>
    <property type="match status" value="1"/>
</dbReference>
<keyword evidence="1 4" id="KW-0808">Transferase</keyword>
<evidence type="ECO:0000259" key="3">
    <source>
        <dbReference type="PROSITE" id="PS51186"/>
    </source>
</evidence>
<dbReference type="PANTHER" id="PTHR43877">
    <property type="entry name" value="AMINOALKYLPHOSPHONATE N-ACETYLTRANSFERASE-RELATED-RELATED"/>
    <property type="match status" value="1"/>
</dbReference>
<organism evidence="4 5">
    <name type="scientific">Novosphingobium sediminis</name>
    <dbReference type="NCBI Taxonomy" id="707214"/>
    <lineage>
        <taxon>Bacteria</taxon>
        <taxon>Pseudomonadati</taxon>
        <taxon>Pseudomonadota</taxon>
        <taxon>Alphaproteobacteria</taxon>
        <taxon>Sphingomonadales</taxon>
        <taxon>Sphingomonadaceae</taxon>
        <taxon>Novosphingobium</taxon>
    </lineage>
</organism>
<sequence>MEIRPYQAADFAGLDALWREAFPKDPPRNRAEQSVPAKLAMNDDLLFVAVEHGEVIGSIMAGYDGHRGWLYSVAVRQSAKRRGIGTALVETAEAALRALGCPKINLQVRSTNAAVIEFYKELGFSVEDHISMGRLL</sequence>
<evidence type="ECO:0000256" key="1">
    <source>
        <dbReference type="ARBA" id="ARBA00022679"/>
    </source>
</evidence>
<reference evidence="4 5" key="1">
    <citation type="submission" date="2019-07" db="EMBL/GenBank/DDBJ databases">
        <title>Whole genome shotgun sequence of Novosphingobium sediminis NBRC 106119.</title>
        <authorList>
            <person name="Hosoyama A."/>
            <person name="Uohara A."/>
            <person name="Ohji S."/>
            <person name="Ichikawa N."/>
        </authorList>
    </citation>
    <scope>NUCLEOTIDE SEQUENCE [LARGE SCALE GENOMIC DNA]</scope>
    <source>
        <strain evidence="4 5">NBRC 106119</strain>
    </source>
</reference>
<feature type="domain" description="N-acetyltransferase" evidence="3">
    <location>
        <begin position="1"/>
        <end position="136"/>
    </location>
</feature>
<dbReference type="PROSITE" id="PS51186">
    <property type="entry name" value="GNAT"/>
    <property type="match status" value="1"/>
</dbReference>
<dbReference type="Proteomes" id="UP000321464">
    <property type="component" value="Unassembled WGS sequence"/>
</dbReference>
<dbReference type="Pfam" id="PF00583">
    <property type="entry name" value="Acetyltransf_1"/>
    <property type="match status" value="1"/>
</dbReference>
<dbReference type="CDD" id="cd04301">
    <property type="entry name" value="NAT_SF"/>
    <property type="match status" value="1"/>
</dbReference>
<protein>
    <submittedName>
        <fullName evidence="4">Acetyltransferase</fullName>
    </submittedName>
</protein>
<dbReference type="InterPro" id="IPR000182">
    <property type="entry name" value="GNAT_dom"/>
</dbReference>
<proteinExistence type="predicted"/>
<evidence type="ECO:0000313" key="5">
    <source>
        <dbReference type="Proteomes" id="UP000321464"/>
    </source>
</evidence>
<keyword evidence="5" id="KW-1185">Reference proteome</keyword>